<keyword evidence="3" id="KW-1185">Reference proteome</keyword>
<dbReference type="Proteomes" id="UP000001410">
    <property type="component" value="Chromosome"/>
</dbReference>
<name>A0A0H2V924_ECOL6</name>
<dbReference type="AlphaFoldDB" id="A0A0H2V924"/>
<dbReference type="HOGENOM" id="CLU_368322_0_0_6"/>
<dbReference type="EMBL" id="AE014075">
    <property type="protein sequence ID" value="AAN81293.1"/>
    <property type="molecule type" value="Genomic_DNA"/>
</dbReference>
<gene>
    <name evidence="2" type="ordered locus">c2839</name>
</gene>
<proteinExistence type="predicted"/>
<accession>A0A0H2V924</accession>
<dbReference type="KEGG" id="ecc:c2839"/>
<reference evidence="2 3" key="1">
    <citation type="journal article" date="2002" name="Proc. Natl. Acad. Sci. U.S.A.">
        <title>Extensive mosaic structure revealed by the complete genome sequence of uropathogenic Escherichia coli.</title>
        <authorList>
            <person name="Welch R.A."/>
            <person name="Burland V."/>
            <person name="Plunkett G.III."/>
            <person name="Redford P."/>
            <person name="Roesch P."/>
            <person name="Rasko D."/>
            <person name="Buckles E.L."/>
            <person name="Liou S.R."/>
            <person name="Boutin A."/>
            <person name="Hackett J."/>
            <person name="Stroud D."/>
            <person name="Mayhew G.F."/>
            <person name="Rose D.J."/>
            <person name="Zhou S."/>
            <person name="Schwartz D.C."/>
            <person name="Perna N.T."/>
            <person name="Mobley H.L."/>
            <person name="Donnenberg M.S."/>
            <person name="Blattner F.R."/>
        </authorList>
    </citation>
    <scope>NUCLEOTIDE SEQUENCE [LARGE SCALE GENOMIC DNA]</scope>
    <source>
        <strain evidence="3">CFT073 / ATCC 700928 / UPEC</strain>
    </source>
</reference>
<feature type="region of interest" description="Disordered" evidence="1">
    <location>
        <begin position="715"/>
        <end position="734"/>
    </location>
</feature>
<evidence type="ECO:0000313" key="3">
    <source>
        <dbReference type="Proteomes" id="UP000001410"/>
    </source>
</evidence>
<evidence type="ECO:0000313" key="2">
    <source>
        <dbReference type="EMBL" id="AAN81293.1"/>
    </source>
</evidence>
<evidence type="ECO:0000256" key="1">
    <source>
        <dbReference type="SAM" id="MobiDB-lite"/>
    </source>
</evidence>
<sequence length="756" mass="84954">MTISGSDIRSAKLRMMTRLLLLCRLNRSQRDGVDDIINQCATGQVVNRLAHTLQHRSDRDQVSRTLYRFVGGVTGVQIREDEHGSATCNRRVRCFGFRNVSHYRSVVLQRTVDHQIRTFFLRQTSCFANFFYVATSTRSTGGVGEHSNARFDTEGRSGISGLNRDFCQLFCGRIRVDRTVTVNVNLFRQQHEEHGRYQGAARCSFDQLQRRTDGVCGGVNSTGNQTINFILFQHQRTENHVVFQLFAGNGFGHAFVLTQFDQTTNIVFANHFWINDFNACTQFYTLRGCNTVDLCRITQQYASCDTTFSTDSGCFNGTRFVTFRQNDTFARFARKFSQLITERWRRQTTAALRSGSQRIDPVSVDVVSHVFLNFFDTLMIVNRNFQVEALQAKRSLPGVGVHHKYRQASSESTFAQFRNARVHFVAASQQQGTDFYAVHGSQASGNQHVRAVCGSHQQRTGTEVLQHVRNAACAESDGFNAASIDVAFVDDGRIQVASHIDRTSRDQVKAPRHSAENRQRAGFLQLRRINVVHFCFGGVVKNLGQIRTGTTLLINRSVQFVNDNAGNIGVFCTAEAVASQFDTLFQLFRSISALRHNEDDFCVQRFGDFVVQRLGKLVLTCRDQTFHQNDFSVFGVSVVVRDDLFHQHIFLIAGKQTFNVAHFQRFSGRRGGRVRTHDSRSLIGRIATGTRLSDRFENAQTNAFAFHCTDHAKADAGQTDAGSGRDQHNNTGHGLSSFVTADLAGYKTAPPAELAV</sequence>
<organism evidence="2 3">
    <name type="scientific">Escherichia coli O6:H1 (strain CFT073 / ATCC 700928 / UPEC)</name>
    <dbReference type="NCBI Taxonomy" id="199310"/>
    <lineage>
        <taxon>Bacteria</taxon>
        <taxon>Pseudomonadati</taxon>
        <taxon>Pseudomonadota</taxon>
        <taxon>Gammaproteobacteria</taxon>
        <taxon>Enterobacterales</taxon>
        <taxon>Enterobacteriaceae</taxon>
        <taxon>Escherichia</taxon>
    </lineage>
</organism>
<protein>
    <submittedName>
        <fullName evidence="2">Uncharacterized protein</fullName>
    </submittedName>
</protein>